<name>A0A6A6EFJ5_9PEZI</name>
<sequence>MGHEERALLQKDPLEEGFEVEDCEGAWRIWRFSNNREKLVLLQKRPFFTVYLIFIHLVCLVLLGTVVCNTIYPSFFGVEDAFDRQLPHLVPKNYELRKEYSSDHAHNKYTGLPNENNTKAWDDLVKRVILIQPRKIAVETNYTAVRLAEGGGYLAGLGVWHDIHCLRRIRLYLHANYYYQPLTEKNLEYLREHLGHCIEGLRQTVMCNADTSIYTFTWENATDRRPNPQSNQYRKCINWDTVWNWVDERHIPLNPWLLRPTGVADKIMMRGLLTPTKGEKPVLKNRNPSLDAVWAD</sequence>
<protein>
    <recommendedName>
        <fullName evidence="5">Tat pathway signal sequence</fullName>
    </recommendedName>
</protein>
<organism evidence="3 4">
    <name type="scientific">Zopfia rhizophila CBS 207.26</name>
    <dbReference type="NCBI Taxonomy" id="1314779"/>
    <lineage>
        <taxon>Eukaryota</taxon>
        <taxon>Fungi</taxon>
        <taxon>Dikarya</taxon>
        <taxon>Ascomycota</taxon>
        <taxon>Pezizomycotina</taxon>
        <taxon>Dothideomycetes</taxon>
        <taxon>Dothideomycetes incertae sedis</taxon>
        <taxon>Zopfiaceae</taxon>
        <taxon>Zopfia</taxon>
    </lineage>
</organism>
<comment type="similarity">
    <text evidence="1">Belongs to the ustYa family.</text>
</comment>
<evidence type="ECO:0000313" key="4">
    <source>
        <dbReference type="Proteomes" id="UP000800200"/>
    </source>
</evidence>
<evidence type="ECO:0000313" key="3">
    <source>
        <dbReference type="EMBL" id="KAF2190063.1"/>
    </source>
</evidence>
<evidence type="ECO:0000256" key="1">
    <source>
        <dbReference type="ARBA" id="ARBA00035112"/>
    </source>
</evidence>
<accession>A0A6A6EFJ5</accession>
<dbReference type="PANTHER" id="PTHR33365:SF7">
    <property type="entry name" value="TAT PATHWAY SIGNAL SEQUENCE"/>
    <property type="match status" value="1"/>
</dbReference>
<dbReference type="InterPro" id="IPR021765">
    <property type="entry name" value="UstYa-like"/>
</dbReference>
<keyword evidence="2" id="KW-1133">Transmembrane helix</keyword>
<dbReference type="Pfam" id="PF11807">
    <property type="entry name" value="UstYa"/>
    <property type="match status" value="1"/>
</dbReference>
<proteinExistence type="inferred from homology"/>
<keyword evidence="4" id="KW-1185">Reference proteome</keyword>
<evidence type="ECO:0000256" key="2">
    <source>
        <dbReference type="SAM" id="Phobius"/>
    </source>
</evidence>
<reference evidence="3" key="1">
    <citation type="journal article" date="2020" name="Stud. Mycol.">
        <title>101 Dothideomycetes genomes: a test case for predicting lifestyles and emergence of pathogens.</title>
        <authorList>
            <person name="Haridas S."/>
            <person name="Albert R."/>
            <person name="Binder M."/>
            <person name="Bloem J."/>
            <person name="Labutti K."/>
            <person name="Salamov A."/>
            <person name="Andreopoulos B."/>
            <person name="Baker S."/>
            <person name="Barry K."/>
            <person name="Bills G."/>
            <person name="Bluhm B."/>
            <person name="Cannon C."/>
            <person name="Castanera R."/>
            <person name="Culley D."/>
            <person name="Daum C."/>
            <person name="Ezra D."/>
            <person name="Gonzalez J."/>
            <person name="Henrissat B."/>
            <person name="Kuo A."/>
            <person name="Liang C."/>
            <person name="Lipzen A."/>
            <person name="Lutzoni F."/>
            <person name="Magnuson J."/>
            <person name="Mondo S."/>
            <person name="Nolan M."/>
            <person name="Ohm R."/>
            <person name="Pangilinan J."/>
            <person name="Park H.-J."/>
            <person name="Ramirez L."/>
            <person name="Alfaro M."/>
            <person name="Sun H."/>
            <person name="Tritt A."/>
            <person name="Yoshinaga Y."/>
            <person name="Zwiers L.-H."/>
            <person name="Turgeon B."/>
            <person name="Goodwin S."/>
            <person name="Spatafora J."/>
            <person name="Crous P."/>
            <person name="Grigoriev I."/>
        </authorList>
    </citation>
    <scope>NUCLEOTIDE SEQUENCE</scope>
    <source>
        <strain evidence="3">CBS 207.26</strain>
    </source>
</reference>
<dbReference type="Proteomes" id="UP000800200">
    <property type="component" value="Unassembled WGS sequence"/>
</dbReference>
<gene>
    <name evidence="3" type="ORF">K469DRAFT_759479</name>
</gene>
<evidence type="ECO:0008006" key="5">
    <source>
        <dbReference type="Google" id="ProtNLM"/>
    </source>
</evidence>
<dbReference type="EMBL" id="ML994619">
    <property type="protein sequence ID" value="KAF2190063.1"/>
    <property type="molecule type" value="Genomic_DNA"/>
</dbReference>
<dbReference type="AlphaFoldDB" id="A0A6A6EFJ5"/>
<keyword evidence="2" id="KW-0472">Membrane</keyword>
<feature type="transmembrane region" description="Helical" evidence="2">
    <location>
        <begin position="46"/>
        <end position="67"/>
    </location>
</feature>
<dbReference type="OrthoDB" id="3687641at2759"/>
<dbReference type="GO" id="GO:0043386">
    <property type="term" value="P:mycotoxin biosynthetic process"/>
    <property type="evidence" value="ECO:0007669"/>
    <property type="project" value="InterPro"/>
</dbReference>
<keyword evidence="2" id="KW-0812">Transmembrane</keyword>
<dbReference type="PANTHER" id="PTHR33365">
    <property type="entry name" value="YALI0B05434P"/>
    <property type="match status" value="1"/>
</dbReference>